<feature type="domain" description="DUF2489" evidence="2">
    <location>
        <begin position="21"/>
        <end position="148"/>
    </location>
</feature>
<feature type="transmembrane region" description="Helical" evidence="1">
    <location>
        <begin position="6"/>
        <end position="26"/>
    </location>
</feature>
<dbReference type="KEGG" id="ome:OLMES_1369"/>
<name>A0A1Y0I6N9_9GAMM</name>
<evidence type="ECO:0000259" key="2">
    <source>
        <dbReference type="Pfam" id="PF10675"/>
    </source>
</evidence>
<protein>
    <recommendedName>
        <fullName evidence="2">DUF2489 domain-containing protein</fullName>
    </recommendedName>
</protein>
<reference evidence="3 4" key="1">
    <citation type="submission" date="2017-05" db="EMBL/GenBank/DDBJ databases">
        <title>Genomic insights into alkan degradation activity of Oleiphilus messinensis.</title>
        <authorList>
            <person name="Kozyavkin S.A."/>
            <person name="Slesarev A.I."/>
            <person name="Golyshin P.N."/>
            <person name="Korzhenkov A."/>
            <person name="Golyshina O.N."/>
            <person name="Toshchakov S.V."/>
        </authorList>
    </citation>
    <scope>NUCLEOTIDE SEQUENCE [LARGE SCALE GENOMIC DNA]</scope>
    <source>
        <strain evidence="3 4">ME102</strain>
    </source>
</reference>
<sequence length="166" mass="19420">MALTSSEYWLLSLLGILLSIVLALTIRQQYRKIRQVQAQQAQVLEKHIQQKSETWQSIQIIARCIDAQQVDLAEGCIRIKVLLDAVQPDLHQDARFEIFNQVYELTEHMPTHGARNEMDKRFRWKLDKQRYAIEHEHQEAIETAARALLEHIQQSGHLTSSLERNQ</sequence>
<dbReference type="Proteomes" id="UP000196027">
    <property type="component" value="Chromosome"/>
</dbReference>
<dbReference type="EMBL" id="CP021425">
    <property type="protein sequence ID" value="ARU55446.1"/>
    <property type="molecule type" value="Genomic_DNA"/>
</dbReference>
<accession>A0A1Y0I6N9</accession>
<evidence type="ECO:0000256" key="1">
    <source>
        <dbReference type="SAM" id="Phobius"/>
    </source>
</evidence>
<gene>
    <name evidence="3" type="ORF">OLMES_1369</name>
</gene>
<keyword evidence="4" id="KW-1185">Reference proteome</keyword>
<keyword evidence="1" id="KW-1133">Transmembrane helix</keyword>
<proteinExistence type="predicted"/>
<dbReference type="InterPro" id="IPR019617">
    <property type="entry name" value="DUF2489"/>
</dbReference>
<organism evidence="3 4">
    <name type="scientific">Oleiphilus messinensis</name>
    <dbReference type="NCBI Taxonomy" id="141451"/>
    <lineage>
        <taxon>Bacteria</taxon>
        <taxon>Pseudomonadati</taxon>
        <taxon>Pseudomonadota</taxon>
        <taxon>Gammaproteobacteria</taxon>
        <taxon>Oceanospirillales</taxon>
        <taxon>Oleiphilaceae</taxon>
        <taxon>Oleiphilus</taxon>
    </lineage>
</organism>
<dbReference type="AlphaFoldDB" id="A0A1Y0I6N9"/>
<keyword evidence="1" id="KW-0812">Transmembrane</keyword>
<dbReference type="Pfam" id="PF10675">
    <property type="entry name" value="DUF2489"/>
    <property type="match status" value="1"/>
</dbReference>
<dbReference type="RefSeq" id="WP_157678194.1">
    <property type="nucleotide sequence ID" value="NZ_CP021425.1"/>
</dbReference>
<evidence type="ECO:0000313" key="3">
    <source>
        <dbReference type="EMBL" id="ARU55446.1"/>
    </source>
</evidence>
<evidence type="ECO:0000313" key="4">
    <source>
        <dbReference type="Proteomes" id="UP000196027"/>
    </source>
</evidence>
<keyword evidence="1" id="KW-0472">Membrane</keyword>
<dbReference type="OrthoDB" id="5740155at2"/>